<dbReference type="InterPro" id="IPR050789">
    <property type="entry name" value="Diverse_Enzym_Activities"/>
</dbReference>
<dbReference type="Gene3D" id="3.40.710.10">
    <property type="entry name" value="DD-peptidase/beta-lactamase superfamily"/>
    <property type="match status" value="1"/>
</dbReference>
<dbReference type="InterPro" id="IPR012338">
    <property type="entry name" value="Beta-lactam/transpept-like"/>
</dbReference>
<protein>
    <recommendedName>
        <fullName evidence="2">Beta-lactamase-related domain-containing protein</fullName>
    </recommendedName>
</protein>
<dbReference type="AlphaFoldDB" id="A0A2K9PMN9"/>
<keyword evidence="1" id="KW-0472">Membrane</keyword>
<dbReference type="PANTHER" id="PTHR43283">
    <property type="entry name" value="BETA-LACTAMASE-RELATED"/>
    <property type="match status" value="1"/>
</dbReference>
<dbReference type="EMBL" id="CP025791">
    <property type="protein sequence ID" value="AUP78322.1"/>
    <property type="molecule type" value="Genomic_DNA"/>
</dbReference>
<dbReference type="RefSeq" id="WP_102754978.1">
    <property type="nucleotide sequence ID" value="NZ_CP025791.1"/>
</dbReference>
<gene>
    <name evidence="3" type="ORF">C1H87_06180</name>
</gene>
<keyword evidence="1" id="KW-0812">Transmembrane</keyword>
<dbReference type="KEGG" id="fek:C1H87_06180"/>
<organism evidence="3 4">
    <name type="scientific">Flavivirga eckloniae</name>
    <dbReference type="NCBI Taxonomy" id="1803846"/>
    <lineage>
        <taxon>Bacteria</taxon>
        <taxon>Pseudomonadati</taxon>
        <taxon>Bacteroidota</taxon>
        <taxon>Flavobacteriia</taxon>
        <taxon>Flavobacteriales</taxon>
        <taxon>Flavobacteriaceae</taxon>
        <taxon>Flavivirga</taxon>
    </lineage>
</organism>
<evidence type="ECO:0000259" key="2">
    <source>
        <dbReference type="Pfam" id="PF00144"/>
    </source>
</evidence>
<keyword evidence="1" id="KW-1133">Transmembrane helix</keyword>
<dbReference type="OrthoDB" id="1522765at2"/>
<sequence>MVKKILLSVIGFFVLAVMVLIVLIKLDSFPSQYNEVPVSVFGEEHDDPYFKYNSGTDEKNEAKKIFKDLSIKLKGWIEKGYTNGGEIFIAKDSVVLHHSSAGWKDIEDGEKHELNTICRIRSMTKPFIGTLILQFVENKKLKLSDKAGQYIKSLSKTCTSNITIKDLLQHTSGFNQQSILGLNNLKSGIDSIANKCVDFKTGEKFTYSDVNTAILALVLEEVSGKSIETLLKQQIFIPLRLENTHTQIKDSFRNNLSSTHIDDPLIGLKKYWDNNEENFVSYFRASGGIFSTARDYAVFCHLWIKEGKFMNQEILQKETIDSALLANKLSISAKKNYYGYGNHLQIFEKKESEFGLIYGHSGSDGTLALIIPKYDLIICFFTQTRNNKALKLFYQTIIQKMKKIKKL</sequence>
<feature type="transmembrane region" description="Helical" evidence="1">
    <location>
        <begin position="5"/>
        <end position="24"/>
    </location>
</feature>
<dbReference type="SUPFAM" id="SSF56601">
    <property type="entry name" value="beta-lactamase/transpeptidase-like"/>
    <property type="match status" value="1"/>
</dbReference>
<dbReference type="Pfam" id="PF00144">
    <property type="entry name" value="Beta-lactamase"/>
    <property type="match status" value="1"/>
</dbReference>
<evidence type="ECO:0000313" key="4">
    <source>
        <dbReference type="Proteomes" id="UP000235826"/>
    </source>
</evidence>
<name>A0A2K9PMN9_9FLAO</name>
<evidence type="ECO:0000256" key="1">
    <source>
        <dbReference type="SAM" id="Phobius"/>
    </source>
</evidence>
<evidence type="ECO:0000313" key="3">
    <source>
        <dbReference type="EMBL" id="AUP78322.1"/>
    </source>
</evidence>
<keyword evidence="4" id="KW-1185">Reference proteome</keyword>
<accession>A0A2K9PMN9</accession>
<proteinExistence type="predicted"/>
<feature type="domain" description="Beta-lactamase-related" evidence="2">
    <location>
        <begin position="83"/>
        <end position="387"/>
    </location>
</feature>
<dbReference type="InterPro" id="IPR001466">
    <property type="entry name" value="Beta-lactam-related"/>
</dbReference>
<dbReference type="Proteomes" id="UP000235826">
    <property type="component" value="Chromosome"/>
</dbReference>
<reference evidence="3 4" key="1">
    <citation type="submission" date="2018-01" db="EMBL/GenBank/DDBJ databases">
        <title>Complete genome sequence of Flavivirga eckloniae ECD14 isolated from seaweed Ecklonia cava.</title>
        <authorList>
            <person name="Lee J.H."/>
            <person name="Baik K.S."/>
            <person name="Seong C.N."/>
        </authorList>
    </citation>
    <scope>NUCLEOTIDE SEQUENCE [LARGE SCALE GENOMIC DNA]</scope>
    <source>
        <strain evidence="3 4">ECD14</strain>
    </source>
</reference>